<evidence type="ECO:0000313" key="2">
    <source>
        <dbReference type="EMBL" id="SVE08243.1"/>
    </source>
</evidence>
<name>A0A383AKX8_9ZZZZ</name>
<accession>A0A383AKX8</accession>
<feature type="transmembrane region" description="Helical" evidence="1">
    <location>
        <begin position="48"/>
        <end position="74"/>
    </location>
</feature>
<keyword evidence="1" id="KW-0812">Transmembrane</keyword>
<proteinExistence type="predicted"/>
<keyword evidence="1" id="KW-0472">Membrane</keyword>
<protein>
    <submittedName>
        <fullName evidence="2">Uncharacterized protein</fullName>
    </submittedName>
</protein>
<gene>
    <name evidence="2" type="ORF">METZ01_LOCUS461097</name>
</gene>
<dbReference type="AlphaFoldDB" id="A0A383AKX8"/>
<keyword evidence="1" id="KW-1133">Transmembrane helix</keyword>
<organism evidence="2">
    <name type="scientific">marine metagenome</name>
    <dbReference type="NCBI Taxonomy" id="408172"/>
    <lineage>
        <taxon>unclassified sequences</taxon>
        <taxon>metagenomes</taxon>
        <taxon>ecological metagenomes</taxon>
    </lineage>
</organism>
<evidence type="ECO:0000256" key="1">
    <source>
        <dbReference type="SAM" id="Phobius"/>
    </source>
</evidence>
<dbReference type="EMBL" id="UINC01192887">
    <property type="protein sequence ID" value="SVE08243.1"/>
    <property type="molecule type" value="Genomic_DNA"/>
</dbReference>
<reference evidence="2" key="1">
    <citation type="submission" date="2018-05" db="EMBL/GenBank/DDBJ databases">
        <authorList>
            <person name="Lanie J.A."/>
            <person name="Ng W.-L."/>
            <person name="Kazmierczak K.M."/>
            <person name="Andrzejewski T.M."/>
            <person name="Davidsen T.M."/>
            <person name="Wayne K.J."/>
            <person name="Tettelin H."/>
            <person name="Glass J.I."/>
            <person name="Rusch D."/>
            <person name="Podicherti R."/>
            <person name="Tsui H.-C.T."/>
            <person name="Winkler M.E."/>
        </authorList>
    </citation>
    <scope>NUCLEOTIDE SEQUENCE</scope>
</reference>
<sequence length="78" mass="9088">MWPFIMLKNILDGNYWAEKIGNKTGAYDKAHNSKLAQWSRSLTGWKWWAYQIGVGLVFVVVAEFVLNLIGLSMLPWKW</sequence>